<protein>
    <submittedName>
        <fullName evidence="2">HTH Tnp Tc5 domain containing protein</fullName>
    </submittedName>
</protein>
<reference evidence="2" key="1">
    <citation type="submission" date="2021-02" db="EMBL/GenBank/DDBJ databases">
        <authorList>
            <person name="Syme A R."/>
            <person name="Syme A R."/>
            <person name="Moolhuijzen P."/>
        </authorList>
    </citation>
    <scope>NUCLEOTIDE SEQUENCE</scope>
    <source>
        <strain evidence="2">W1-1</strain>
    </source>
</reference>
<organism evidence="2 3">
    <name type="scientific">Pyrenophora teres f. teres</name>
    <dbReference type="NCBI Taxonomy" id="97479"/>
    <lineage>
        <taxon>Eukaryota</taxon>
        <taxon>Fungi</taxon>
        <taxon>Dikarya</taxon>
        <taxon>Ascomycota</taxon>
        <taxon>Pezizomycotina</taxon>
        <taxon>Dothideomycetes</taxon>
        <taxon>Pleosporomycetidae</taxon>
        <taxon>Pleosporales</taxon>
        <taxon>Pleosporineae</taxon>
        <taxon>Pleosporaceae</taxon>
        <taxon>Pyrenophora</taxon>
    </lineage>
</organism>
<dbReference type="Pfam" id="PF03221">
    <property type="entry name" value="HTH_Tnp_Tc5"/>
    <property type="match status" value="1"/>
</dbReference>
<evidence type="ECO:0000313" key="2">
    <source>
        <dbReference type="EMBL" id="CAE7003005.1"/>
    </source>
</evidence>
<dbReference type="SMART" id="SM00674">
    <property type="entry name" value="CENPB"/>
    <property type="match status" value="1"/>
</dbReference>
<dbReference type="GO" id="GO:0003677">
    <property type="term" value="F:DNA binding"/>
    <property type="evidence" value="ECO:0007669"/>
    <property type="project" value="UniProtKB-KW"/>
</dbReference>
<evidence type="ECO:0000256" key="1">
    <source>
        <dbReference type="ARBA" id="ARBA00023125"/>
    </source>
</evidence>
<dbReference type="InterPro" id="IPR006600">
    <property type="entry name" value="HTH_CenpB_DNA-bd_dom"/>
</dbReference>
<evidence type="ECO:0000313" key="3">
    <source>
        <dbReference type="Proteomes" id="UP000472372"/>
    </source>
</evidence>
<dbReference type="EMBL" id="HG992977">
    <property type="protein sequence ID" value="CAE7003005.1"/>
    <property type="molecule type" value="Genomic_DNA"/>
</dbReference>
<dbReference type="PROSITE" id="PS51253">
    <property type="entry name" value="HTH_CENPB"/>
    <property type="match status" value="1"/>
</dbReference>
<proteinExistence type="predicted"/>
<dbReference type="Proteomes" id="UP000472372">
    <property type="component" value="Chromosome 1"/>
</dbReference>
<sequence length="230" mass="25862">MNISVFGNGAADLTHGQYSLVIGSDGTFQGDYDIGTLSVGGGSGTGRFTSIVSPLEAIKSRAQSYSTRTPDEPGHRVSHPAHWRIHNISTSTRHIATTMDWIETAIDTMELCEPGALFSYRAVAKRFGVDRTTLSRRHKGLTQSNEAAHEQQQLLNPQQEHELVLHIERRTRRGLPPTREIVQHFAEAIVKCSVSERWVSRFLHRHAYELTIKWSAGIDRNRHQANSEER</sequence>
<keyword evidence="1" id="KW-0238">DNA-binding</keyword>
<gene>
    <name evidence="2" type="ORF">PTTW11_01476</name>
</gene>
<name>A0A6S6VVC2_9PLEO</name>
<accession>A0A6S6VVC2</accession>
<dbReference type="AlphaFoldDB" id="A0A6S6VVC2"/>